<reference evidence="3 4" key="1">
    <citation type="submission" date="2017-09" db="EMBL/GenBank/DDBJ databases">
        <authorList>
            <person name="Ehlers B."/>
            <person name="Leendertz F.H."/>
        </authorList>
    </citation>
    <scope>NUCLEOTIDE SEQUENCE [LARGE SCALE GENOMIC DNA]</scope>
</reference>
<proteinExistence type="predicted"/>
<dbReference type="OrthoDB" id="2514at10239"/>
<dbReference type="EMBL" id="MG018926">
    <property type="protein sequence ID" value="ATW57913.1"/>
    <property type="molecule type" value="Genomic_DNA"/>
</dbReference>
<dbReference type="Gene3D" id="3.40.50.300">
    <property type="entry name" value="P-loop containing nucleotide triphosphate hydrolases"/>
    <property type="match status" value="1"/>
</dbReference>
<dbReference type="PROSITE" id="PS51194">
    <property type="entry name" value="HELICASE_CTER"/>
    <property type="match status" value="1"/>
</dbReference>
<dbReference type="InterPro" id="IPR001650">
    <property type="entry name" value="Helicase_C-like"/>
</dbReference>
<dbReference type="CDD" id="cd18793">
    <property type="entry name" value="SF2_C_SNF"/>
    <property type="match status" value="1"/>
</dbReference>
<dbReference type="InterPro" id="IPR000330">
    <property type="entry name" value="SNF2_N"/>
</dbReference>
<keyword evidence="4" id="KW-1185">Reference proteome</keyword>
<sequence>MDIFKNTTPVPGMKTGGLGHQIKGLELSAGKWNFAYLAEQGTGKTWMTIADIVRAYLKGRINAVLVLAPKGVHTNWVIREIPTHADIPVLMRVWQGNPSSKKARKRLDELYADHYEGQGPLRVFAVNIDAVNFAAGHDEVTRFLEAFPNCMMVVDESSRIKSPDAARTKKIVKLGRKAMARRILSGTPLTKNPADLFMQYQFLKPGLLGISSYRAFVAEFTVLIPSDDRRMVALMKKTGARVAPQLAETDPVTGLPMFKNLDRLISLISPHSYRITKEEALPFLPPKMYKRVYFELTTEQRKIYNLIRDDYEFARMTPDYTNEEYFSFEAIAARSKLKQVTSGFISLYGVPELLGIERNPRMQAFKSLVADLMDDDPSRSIIVWAEYQQEIEMAAQIIADMQIGCRIYNGKTHKNDREEIIDGFQRGDFPVFIGNPAAGGIGITLTRADTTIYLSTSENAELRLQSEDRNHRIGTVKTVVYYDLHAEDSVDDDVFKNVEHKKKLMDYVVNGVMRLRNERDEEGAELETQQVPEIPEYERLGVSPHNLTLESKQ</sequence>
<accession>A0A2H4P6V1</accession>
<dbReference type="InterPro" id="IPR038718">
    <property type="entry name" value="SNF2-like_sf"/>
</dbReference>
<dbReference type="GO" id="GO:0016787">
    <property type="term" value="F:hydrolase activity"/>
    <property type="evidence" value="ECO:0007669"/>
    <property type="project" value="UniProtKB-KW"/>
</dbReference>
<protein>
    <recommendedName>
        <fullName evidence="2">Helicase C-terminal domain-containing protein</fullName>
    </recommendedName>
</protein>
<name>A0A2H4P6V1_9CAUD</name>
<dbReference type="PANTHER" id="PTHR10799">
    <property type="entry name" value="SNF2/RAD54 HELICASE FAMILY"/>
    <property type="match status" value="1"/>
</dbReference>
<dbReference type="SUPFAM" id="SSF52540">
    <property type="entry name" value="P-loop containing nucleoside triphosphate hydrolases"/>
    <property type="match status" value="2"/>
</dbReference>
<dbReference type="Pfam" id="PF00176">
    <property type="entry name" value="SNF2-rel_dom"/>
    <property type="match status" value="1"/>
</dbReference>
<feature type="domain" description="Helicase C-terminal" evidence="2">
    <location>
        <begin position="364"/>
        <end position="516"/>
    </location>
</feature>
<evidence type="ECO:0000313" key="3">
    <source>
        <dbReference type="EMBL" id="ATW57913.1"/>
    </source>
</evidence>
<organism evidence="3 4">
    <name type="scientific">Pseudomonas phage tabernarius</name>
    <dbReference type="NCBI Taxonomy" id="2048978"/>
    <lineage>
        <taxon>Viruses</taxon>
        <taxon>Duplodnaviria</taxon>
        <taxon>Heunggongvirae</taxon>
        <taxon>Uroviricota</taxon>
        <taxon>Caudoviricetes</taxon>
        <taxon>Lindbergviridae</taxon>
        <taxon>Tabernariusvirus</taxon>
        <taxon>Tabernariusvirus tabernarius</taxon>
    </lineage>
</organism>
<dbReference type="SMART" id="SM00490">
    <property type="entry name" value="HELICc"/>
    <property type="match status" value="1"/>
</dbReference>
<evidence type="ECO:0000256" key="1">
    <source>
        <dbReference type="ARBA" id="ARBA00022801"/>
    </source>
</evidence>
<evidence type="ECO:0000259" key="2">
    <source>
        <dbReference type="PROSITE" id="PS51194"/>
    </source>
</evidence>
<dbReference type="InterPro" id="IPR027417">
    <property type="entry name" value="P-loop_NTPase"/>
</dbReference>
<dbReference type="Pfam" id="PF00271">
    <property type="entry name" value="Helicase_C"/>
    <property type="match status" value="1"/>
</dbReference>
<dbReference type="Proteomes" id="UP000241090">
    <property type="component" value="Segment"/>
</dbReference>
<keyword evidence="1" id="KW-0378">Hydrolase</keyword>
<dbReference type="InterPro" id="IPR049730">
    <property type="entry name" value="SNF2/RAD54-like_C"/>
</dbReference>
<gene>
    <name evidence="3" type="ORF">CNR33_00067</name>
</gene>
<dbReference type="GO" id="GO:0005524">
    <property type="term" value="F:ATP binding"/>
    <property type="evidence" value="ECO:0007669"/>
    <property type="project" value="InterPro"/>
</dbReference>
<evidence type="ECO:0000313" key="4">
    <source>
        <dbReference type="Proteomes" id="UP000241090"/>
    </source>
</evidence>
<dbReference type="Gene3D" id="3.40.50.10810">
    <property type="entry name" value="Tandem AAA-ATPase domain"/>
    <property type="match status" value="1"/>
</dbReference>